<dbReference type="SUPFAM" id="SSF55486">
    <property type="entry name" value="Metalloproteases ('zincins'), catalytic domain"/>
    <property type="match status" value="1"/>
</dbReference>
<comment type="caution">
    <text evidence="1">The sequence shown here is derived from an EMBL/GenBank/DDBJ whole genome shotgun (WGS) entry which is preliminary data.</text>
</comment>
<dbReference type="GO" id="GO:0006508">
    <property type="term" value="P:proteolysis"/>
    <property type="evidence" value="ECO:0007669"/>
    <property type="project" value="InterPro"/>
</dbReference>
<dbReference type="PANTHER" id="PTHR11804">
    <property type="entry name" value="PROTEASE M3 THIMET OLIGOPEPTIDASE-RELATED"/>
    <property type="match status" value="1"/>
</dbReference>
<dbReference type="EMBL" id="JAQIFT010000057">
    <property type="protein sequence ID" value="MDA3732891.1"/>
    <property type="molecule type" value="Genomic_DNA"/>
</dbReference>
<keyword evidence="2" id="KW-1185">Reference proteome</keyword>
<proteinExistence type="predicted"/>
<dbReference type="GO" id="GO:0004222">
    <property type="term" value="F:metalloendopeptidase activity"/>
    <property type="evidence" value="ECO:0007669"/>
    <property type="project" value="InterPro"/>
</dbReference>
<dbReference type="AlphaFoldDB" id="A0AA42DQC7"/>
<organism evidence="1 2">
    <name type="scientific">Holtiella tumoricola</name>
    <dbReference type="NCBI Taxonomy" id="3018743"/>
    <lineage>
        <taxon>Bacteria</taxon>
        <taxon>Bacillati</taxon>
        <taxon>Bacillota</taxon>
        <taxon>Clostridia</taxon>
        <taxon>Lachnospirales</taxon>
        <taxon>Cellulosilyticaceae</taxon>
        <taxon>Holtiella</taxon>
    </lineage>
</organism>
<dbReference type="InterPro" id="IPR011976">
    <property type="entry name" value="Pept_M3B_oligopep-rel"/>
</dbReference>
<dbReference type="GO" id="GO:0006518">
    <property type="term" value="P:peptide metabolic process"/>
    <property type="evidence" value="ECO:0007669"/>
    <property type="project" value="TreeGrafter"/>
</dbReference>
<sequence length="564" mass="66301">MKFSEFKYERPDFEAFKAQLKVMIEEVKNATSSEEQIIKIKNAHRYINEMYTSSDLATIRHSINTKDEFYEGESEYWDEYMPLYIEQLQELEKVLLHSPYRKELEEAFSKQYFDIMENSEKTFSNAILQEMQEENKLVTEYNKLIASAAIEFEGGTYNLSGMRPFMIAKDRETRRHASEACYKFFEENEERFDTLFDKLVKVRDQKAKKLGFKNYVEYGYHMMNRTDYNQDMVKTFRKQVLEEIVPVANKLYEKQAKRLGLAKLSYYDIDFVFETGNATPQGDAHFILENGKKMYSELSPETKEFFEFMTTNELLDLETKPGKQAGGYCTLISSYKAPFIFSNFNGTSGDVDVLTHEAGHAFQVYNSRWIDVPGLFFPTYESCEIHSMSMEFITWPWMENFFGKDVDKYKYEHLSSAVKFIPYGVVVDEFQHIIYENPEMTPDERKAVWRKLEKQYLPHKDYTGCDILDRGTWWFKQGHIFASPFYYIDYTLAQICALQFWKKMNEDRTKGWEDYLKICKVGGTMSFLQIVELGGLISPFADGCVKSVIGDIESYLMAIDDSKL</sequence>
<dbReference type="PANTHER" id="PTHR11804:SF28">
    <property type="entry name" value="OLIGOENDOPEPTIDASE F"/>
    <property type="match status" value="1"/>
</dbReference>
<evidence type="ECO:0000313" key="2">
    <source>
        <dbReference type="Proteomes" id="UP001169242"/>
    </source>
</evidence>
<reference evidence="1" key="1">
    <citation type="journal article" date="2023" name="Int. J. Syst. Evol. Microbiol.">
        <title>&lt;i&gt;Holtiella tumoricola&lt;/i&gt; gen. nov. sp. nov., isolated from a human clinical sample.</title>
        <authorList>
            <person name="Allen-Vercoe E."/>
            <person name="Daigneault M.C."/>
            <person name="Vancuren S.J."/>
            <person name="Cochrane K."/>
            <person name="O'Neal L.L."/>
            <person name="Sankaranarayanan K."/>
            <person name="Lawson P.A."/>
        </authorList>
    </citation>
    <scope>NUCLEOTIDE SEQUENCE</scope>
    <source>
        <strain evidence="1">CC70A</strain>
    </source>
</reference>
<name>A0AA42DQC7_9FIRM</name>
<dbReference type="NCBIfam" id="TIGR02289">
    <property type="entry name" value="M3_not_pepF"/>
    <property type="match status" value="1"/>
</dbReference>
<accession>A0AA42DQC7</accession>
<dbReference type="RefSeq" id="WP_271012867.1">
    <property type="nucleotide sequence ID" value="NZ_JAQIFT010000057.1"/>
</dbReference>
<dbReference type="InterPro" id="IPR045090">
    <property type="entry name" value="Pept_M3A_M3B"/>
</dbReference>
<dbReference type="Gene3D" id="1.10.1370.30">
    <property type="match status" value="1"/>
</dbReference>
<protein>
    <submittedName>
        <fullName evidence="1">M3 family oligoendopeptidase</fullName>
    </submittedName>
</protein>
<evidence type="ECO:0000313" key="1">
    <source>
        <dbReference type="EMBL" id="MDA3732891.1"/>
    </source>
</evidence>
<dbReference type="CDD" id="cd09606">
    <property type="entry name" value="M3B_PepF"/>
    <property type="match status" value="1"/>
</dbReference>
<dbReference type="Proteomes" id="UP001169242">
    <property type="component" value="Unassembled WGS sequence"/>
</dbReference>
<gene>
    <name evidence="1" type="ORF">PBV87_15550</name>
</gene>